<evidence type="ECO:0000259" key="3">
    <source>
        <dbReference type="Pfam" id="PF07539"/>
    </source>
</evidence>
<keyword evidence="2" id="KW-0812">Transmembrane</keyword>
<dbReference type="Pfam" id="PF07539">
    <property type="entry name" value="UTP20_N"/>
    <property type="match status" value="1"/>
</dbReference>
<keyword evidence="2" id="KW-1133">Transmembrane helix</keyword>
<reference evidence="5" key="1">
    <citation type="journal article" date="2011" name="Science">
        <title>The plant cell wall-decomposing machinery underlies the functional diversity of forest fungi.</title>
        <authorList>
            <person name="Eastwood D.C."/>
            <person name="Floudas D."/>
            <person name="Binder M."/>
            <person name="Majcherczyk A."/>
            <person name="Schneider P."/>
            <person name="Aerts A."/>
            <person name="Asiegbu F.O."/>
            <person name="Baker S.E."/>
            <person name="Barry K."/>
            <person name="Bendiksby M."/>
            <person name="Blumentritt M."/>
            <person name="Coutinho P.M."/>
            <person name="Cullen D."/>
            <person name="de Vries R.P."/>
            <person name="Gathman A."/>
            <person name="Goodell B."/>
            <person name="Henrissat B."/>
            <person name="Ihrmark K."/>
            <person name="Kauserud H."/>
            <person name="Kohler A."/>
            <person name="LaButti K."/>
            <person name="Lapidus A."/>
            <person name="Lavin J.L."/>
            <person name="Lee Y.-H."/>
            <person name="Lindquist E."/>
            <person name="Lilly W."/>
            <person name="Lucas S."/>
            <person name="Morin E."/>
            <person name="Murat C."/>
            <person name="Oguiza J.A."/>
            <person name="Park J."/>
            <person name="Pisabarro A.G."/>
            <person name="Riley R."/>
            <person name="Rosling A."/>
            <person name="Salamov A."/>
            <person name="Schmidt O."/>
            <person name="Schmutz J."/>
            <person name="Skrede I."/>
            <person name="Stenlid J."/>
            <person name="Wiebenga A."/>
            <person name="Xie X."/>
            <person name="Kuees U."/>
            <person name="Hibbett D.S."/>
            <person name="Hoffmeister D."/>
            <person name="Hoegberg N."/>
            <person name="Martin F."/>
            <person name="Grigoriev I.V."/>
            <person name="Watkinson S.C."/>
        </authorList>
    </citation>
    <scope>NUCLEOTIDE SEQUENCE [LARGE SCALE GENOMIC DNA]</scope>
    <source>
        <strain evidence="5">strain S7.3</strain>
    </source>
</reference>
<dbReference type="AlphaFoldDB" id="F8PGB2"/>
<accession>F8PGB2</accession>
<evidence type="ECO:0000313" key="4">
    <source>
        <dbReference type="EMBL" id="EGO04819.1"/>
    </source>
</evidence>
<feature type="transmembrane region" description="Helical" evidence="2">
    <location>
        <begin position="54"/>
        <end position="78"/>
    </location>
</feature>
<dbReference type="SUPFAM" id="SSF103473">
    <property type="entry name" value="MFS general substrate transporter"/>
    <property type="match status" value="1"/>
</dbReference>
<dbReference type="STRING" id="936435.F8PGB2"/>
<dbReference type="HOGENOM" id="CLU_025809_0_0_1"/>
<dbReference type="Proteomes" id="UP000008063">
    <property type="component" value="Unassembled WGS sequence"/>
</dbReference>
<dbReference type="Gene3D" id="1.20.1250.20">
    <property type="entry name" value="MFS general substrate transporter like domains"/>
    <property type="match status" value="1"/>
</dbReference>
<evidence type="ECO:0000313" key="5">
    <source>
        <dbReference type="Proteomes" id="UP000008063"/>
    </source>
</evidence>
<dbReference type="InParanoid" id="F8PGB2"/>
<proteinExistence type="predicted"/>
<dbReference type="InterPro" id="IPR011430">
    <property type="entry name" value="UTP20_N"/>
</dbReference>
<keyword evidence="5" id="KW-1185">Reference proteome</keyword>
<evidence type="ECO:0000256" key="2">
    <source>
        <dbReference type="SAM" id="Phobius"/>
    </source>
</evidence>
<organism evidence="5">
    <name type="scientific">Serpula lacrymans var. lacrymans (strain S7.3)</name>
    <name type="common">Dry rot fungus</name>
    <dbReference type="NCBI Taxonomy" id="936435"/>
    <lineage>
        <taxon>Eukaryota</taxon>
        <taxon>Fungi</taxon>
        <taxon>Dikarya</taxon>
        <taxon>Basidiomycota</taxon>
        <taxon>Agaricomycotina</taxon>
        <taxon>Agaricomycetes</taxon>
        <taxon>Agaricomycetidae</taxon>
        <taxon>Boletales</taxon>
        <taxon>Coniophorineae</taxon>
        <taxon>Serpulaceae</taxon>
        <taxon>Serpula</taxon>
    </lineage>
</organism>
<evidence type="ECO:0000256" key="1">
    <source>
        <dbReference type="SAM" id="MobiDB-lite"/>
    </source>
</evidence>
<feature type="transmembrane region" description="Helical" evidence="2">
    <location>
        <begin position="90"/>
        <end position="112"/>
    </location>
</feature>
<feature type="transmembrane region" description="Helical" evidence="2">
    <location>
        <begin position="397"/>
        <end position="415"/>
    </location>
</feature>
<gene>
    <name evidence="4" type="ORF">SERLA73DRAFT_157730</name>
</gene>
<keyword evidence="2" id="KW-0472">Membrane</keyword>
<dbReference type="InterPro" id="IPR036259">
    <property type="entry name" value="MFS_trans_sf"/>
</dbReference>
<dbReference type="EMBL" id="GL945474">
    <property type="protein sequence ID" value="EGO04819.1"/>
    <property type="molecule type" value="Genomic_DNA"/>
</dbReference>
<feature type="domain" description="U3 small nucleolar RNA-associated protein 20 N-terminal" evidence="3">
    <location>
        <begin position="191"/>
        <end position="241"/>
    </location>
</feature>
<feature type="region of interest" description="Disordered" evidence="1">
    <location>
        <begin position="322"/>
        <end position="343"/>
    </location>
</feature>
<feature type="compositionally biased region" description="Acidic residues" evidence="1">
    <location>
        <begin position="323"/>
        <end position="333"/>
    </location>
</feature>
<sequence length="483" mass="54610">MATAICAYQLLYGRISDLIGQKILTFNRDIEPFILEHGYICNRIFTLWRDKVNIVAYNCTGCGWLGWGGIVSLVWVITSEIVEPQNRAKWLQALSVTWSCSAIAGPLLGGFFSSSSSTISWRWASHQWYNTSSSWCTNDIIFSGLIFGFTFLRLNQIGNALSRALSNFYSSSETFRTRNRNKPSGRFPYPRLICQLGLKHLSDFFRSPVTPNFTKYLTVSFLLFISPQLPLLDKENTQAPTFGQVWRLQLNVPGFCARVRVVVHCCVQQAGILISKLSNPNSEDEQELLERLVSVIKSFEGVSDCASGTPLQRVFGTPGLLREEEEEEEEEDLGIGKSPSCAKGGAKEELVTAEQSQAGRAFRRKGAGDNFLMMMSYIQLFMKCKRFQEWRAFGSKYGALAACGSVYVLALLATLDWKMERVSYKTHQRRIIKDKNITVHSTEELEQLIQSFYPNGQKVPNSFITNPEGTIASLYMHFYAKLY</sequence>
<protein>
    <recommendedName>
        <fullName evidence="3">U3 small nucleolar RNA-associated protein 20 N-terminal domain-containing protein</fullName>
    </recommendedName>
</protein>
<name>F8PGB2_SERL3</name>